<feature type="transmembrane region" description="Helical" evidence="1">
    <location>
        <begin position="170"/>
        <end position="190"/>
    </location>
</feature>
<evidence type="ECO:0000313" key="3">
    <source>
        <dbReference type="Proteomes" id="UP000289794"/>
    </source>
</evidence>
<dbReference type="RefSeq" id="WP_130179979.1">
    <property type="nucleotide sequence ID" value="NZ_CP035945.1"/>
</dbReference>
<keyword evidence="1" id="KW-0472">Membrane</keyword>
<gene>
    <name evidence="2" type="ORF">PMF13cell1_00950</name>
</gene>
<evidence type="ECO:0000256" key="1">
    <source>
        <dbReference type="SAM" id="Phobius"/>
    </source>
</evidence>
<proteinExistence type="predicted"/>
<dbReference type="Proteomes" id="UP000289794">
    <property type="component" value="Chromosome"/>
</dbReference>
<feature type="transmembrane region" description="Helical" evidence="1">
    <location>
        <begin position="65"/>
        <end position="83"/>
    </location>
</feature>
<dbReference type="EMBL" id="CP035945">
    <property type="protein sequence ID" value="QBE95429.1"/>
    <property type="molecule type" value="Genomic_DNA"/>
</dbReference>
<reference evidence="2 3" key="1">
    <citation type="submission" date="2019-01" db="EMBL/GenBank/DDBJ databases">
        <title>PMF-metabolizing Aryl O-demethylase.</title>
        <authorList>
            <person name="Kim M."/>
        </authorList>
    </citation>
    <scope>NUCLEOTIDE SEQUENCE [LARGE SCALE GENOMIC DNA]</scope>
    <source>
        <strain evidence="2 3">PMF1</strain>
    </source>
</reference>
<sequence>MRKSDIEERMRQSLQKRTDLDIEESGRGAVMLAARQEYRAASGNRRISFWQFMAGQVRFMGWRTWGAQAAALMVVYAFFYTLYRGDMGYLWGRHLPVLLCFASVFLLFPSLPMLARSRRYQMAETEQVSRFSSNRLLTARLMIISAGDFLMLVLLFLFSVVGMGGNPGVAVLYLLMPFLVLGSIYMTIAVHVEMQYILRACFGAGIGTVVILLLMYYYCHGFYEHSFQKGWMVVCAVAVLWDIRQLRRADRMETAVEIWQ</sequence>
<dbReference type="KEGG" id="bpro:PMF13cell1_00950"/>
<feature type="transmembrane region" description="Helical" evidence="1">
    <location>
        <begin position="136"/>
        <end position="158"/>
    </location>
</feature>
<organism evidence="2 3">
    <name type="scientific">Blautia producta</name>
    <dbReference type="NCBI Taxonomy" id="33035"/>
    <lineage>
        <taxon>Bacteria</taxon>
        <taxon>Bacillati</taxon>
        <taxon>Bacillota</taxon>
        <taxon>Clostridia</taxon>
        <taxon>Lachnospirales</taxon>
        <taxon>Lachnospiraceae</taxon>
        <taxon>Blautia</taxon>
    </lineage>
</organism>
<accession>A0A4P6LTT3</accession>
<feature type="transmembrane region" description="Helical" evidence="1">
    <location>
        <begin position="197"/>
        <end position="218"/>
    </location>
</feature>
<keyword evidence="1" id="KW-1133">Transmembrane helix</keyword>
<evidence type="ECO:0000313" key="2">
    <source>
        <dbReference type="EMBL" id="QBE95429.1"/>
    </source>
</evidence>
<name>A0A4P6LTT3_9FIRM</name>
<dbReference type="AlphaFoldDB" id="A0A4P6LTT3"/>
<keyword evidence="1" id="KW-0812">Transmembrane</keyword>
<protein>
    <submittedName>
        <fullName evidence="2">Uncharacterized protein</fullName>
    </submittedName>
</protein>
<feature type="transmembrane region" description="Helical" evidence="1">
    <location>
        <begin position="95"/>
        <end position="115"/>
    </location>
</feature>